<keyword evidence="4 11" id="KW-0150">Chloroplast</keyword>
<dbReference type="Pfam" id="PF20791">
    <property type="entry name" value="Acyl-ACP_TE_C"/>
    <property type="match status" value="1"/>
</dbReference>
<dbReference type="Pfam" id="PF01643">
    <property type="entry name" value="Acyl-ACP_TE"/>
    <property type="match status" value="1"/>
</dbReference>
<comment type="function">
    <text evidence="11">Plays an essential role in chain termination during de novo fatty acid synthesis.</text>
</comment>
<evidence type="ECO:0000256" key="10">
    <source>
        <dbReference type="ARBA" id="ARBA00023160"/>
    </source>
</evidence>
<dbReference type="GO" id="GO:0009507">
    <property type="term" value="C:chloroplast"/>
    <property type="evidence" value="ECO:0007669"/>
    <property type="project" value="UniProtKB-SubCell"/>
</dbReference>
<evidence type="ECO:0000256" key="8">
    <source>
        <dbReference type="ARBA" id="ARBA00022946"/>
    </source>
</evidence>
<comment type="caution">
    <text evidence="14">The sequence shown here is derived from an EMBL/GenBank/DDBJ whole genome shotgun (WGS) entry which is preliminary data.</text>
</comment>
<comment type="similarity">
    <text evidence="2 11">Belongs to the acyl-ACP thioesterase family.</text>
</comment>
<reference evidence="14" key="1">
    <citation type="submission" date="2020-06" db="EMBL/GenBank/DDBJ databases">
        <title>WGS assembly of Ceratodon purpureus strain R40.</title>
        <authorList>
            <person name="Carey S.B."/>
            <person name="Jenkins J."/>
            <person name="Shu S."/>
            <person name="Lovell J.T."/>
            <person name="Sreedasyam A."/>
            <person name="Maumus F."/>
            <person name="Tiley G.P."/>
            <person name="Fernandez-Pozo N."/>
            <person name="Barry K."/>
            <person name="Chen C."/>
            <person name="Wang M."/>
            <person name="Lipzen A."/>
            <person name="Daum C."/>
            <person name="Saski C.A."/>
            <person name="Payton A.C."/>
            <person name="Mcbreen J.C."/>
            <person name="Conrad R.E."/>
            <person name="Kollar L.M."/>
            <person name="Olsson S."/>
            <person name="Huttunen S."/>
            <person name="Landis J.B."/>
            <person name="Wickett N.J."/>
            <person name="Johnson M.G."/>
            <person name="Rensing S.A."/>
            <person name="Grimwood J."/>
            <person name="Schmutz J."/>
            <person name="Mcdaniel S.F."/>
        </authorList>
    </citation>
    <scope>NUCLEOTIDE SEQUENCE</scope>
    <source>
        <strain evidence="14">R40</strain>
    </source>
</reference>
<dbReference type="Gene3D" id="3.10.129.10">
    <property type="entry name" value="Hotdog Thioesterase"/>
    <property type="match status" value="1"/>
</dbReference>
<evidence type="ECO:0000256" key="2">
    <source>
        <dbReference type="ARBA" id="ARBA00006500"/>
    </source>
</evidence>
<feature type="domain" description="Acyl-ACP thioesterase N-terminal hotdog" evidence="12">
    <location>
        <begin position="120"/>
        <end position="247"/>
    </location>
</feature>
<evidence type="ECO:0000313" key="14">
    <source>
        <dbReference type="EMBL" id="KAG0586385.1"/>
    </source>
</evidence>
<dbReference type="EMBL" id="CM026422">
    <property type="protein sequence ID" value="KAG0586385.1"/>
    <property type="molecule type" value="Genomic_DNA"/>
</dbReference>
<dbReference type="AlphaFoldDB" id="A0A8T0ITG8"/>
<dbReference type="GO" id="GO:0016297">
    <property type="term" value="F:fatty acyl-[ACP] hydrolase activity"/>
    <property type="evidence" value="ECO:0007669"/>
    <property type="project" value="InterPro"/>
</dbReference>
<evidence type="ECO:0000259" key="13">
    <source>
        <dbReference type="Pfam" id="PF20791"/>
    </source>
</evidence>
<keyword evidence="7 11" id="KW-0276">Fatty acid metabolism</keyword>
<evidence type="ECO:0000256" key="7">
    <source>
        <dbReference type="ARBA" id="ARBA00022832"/>
    </source>
</evidence>
<keyword evidence="10 11" id="KW-0275">Fatty acid biosynthesis</keyword>
<evidence type="ECO:0000256" key="9">
    <source>
        <dbReference type="ARBA" id="ARBA00023098"/>
    </source>
</evidence>
<evidence type="ECO:0000256" key="5">
    <source>
        <dbReference type="ARBA" id="ARBA00022640"/>
    </source>
</evidence>
<dbReference type="EC" id="3.1.2.-" evidence="11"/>
<feature type="domain" description="Acyl-ACP thioesterase-like C-terminal" evidence="13">
    <location>
        <begin position="279"/>
        <end position="387"/>
    </location>
</feature>
<dbReference type="InterPro" id="IPR045023">
    <property type="entry name" value="FATA/B"/>
</dbReference>
<evidence type="ECO:0000313" key="15">
    <source>
        <dbReference type="Proteomes" id="UP000822688"/>
    </source>
</evidence>
<name>A0A8T0ITG8_CERPU</name>
<dbReference type="CDD" id="cd00586">
    <property type="entry name" value="4HBT"/>
    <property type="match status" value="1"/>
</dbReference>
<keyword evidence="9 11" id="KW-0443">Lipid metabolism</keyword>
<dbReference type="SUPFAM" id="SSF54637">
    <property type="entry name" value="Thioesterase/thiol ester dehydrase-isomerase"/>
    <property type="match status" value="2"/>
</dbReference>
<dbReference type="Proteomes" id="UP000822688">
    <property type="component" value="Chromosome 2"/>
</dbReference>
<evidence type="ECO:0000256" key="11">
    <source>
        <dbReference type="RuleBase" id="RU363096"/>
    </source>
</evidence>
<dbReference type="PANTHER" id="PTHR31727:SF21">
    <property type="entry name" value="ACYL-[ACYL-CARRIER-PROTEIN] HYDROLASE"/>
    <property type="match status" value="1"/>
</dbReference>
<gene>
    <name evidence="14" type="ORF">KC19_2G086500</name>
</gene>
<proteinExistence type="inferred from homology"/>
<dbReference type="PANTHER" id="PTHR31727">
    <property type="entry name" value="OLEOYL-ACYL CARRIER PROTEIN THIOESTERASE 1, CHLOROPLASTIC"/>
    <property type="match status" value="1"/>
</dbReference>
<keyword evidence="6 11" id="KW-0378">Hydrolase</keyword>
<keyword evidence="5 11" id="KW-0934">Plastid</keyword>
<evidence type="ECO:0000256" key="1">
    <source>
        <dbReference type="ARBA" id="ARBA00004229"/>
    </source>
</evidence>
<keyword evidence="15" id="KW-1185">Reference proteome</keyword>
<dbReference type="InterPro" id="IPR029069">
    <property type="entry name" value="HotDog_dom_sf"/>
</dbReference>
<organism evidence="14 15">
    <name type="scientific">Ceratodon purpureus</name>
    <name type="common">Fire moss</name>
    <name type="synonym">Dicranum purpureum</name>
    <dbReference type="NCBI Taxonomy" id="3225"/>
    <lineage>
        <taxon>Eukaryota</taxon>
        <taxon>Viridiplantae</taxon>
        <taxon>Streptophyta</taxon>
        <taxon>Embryophyta</taxon>
        <taxon>Bryophyta</taxon>
        <taxon>Bryophytina</taxon>
        <taxon>Bryopsida</taxon>
        <taxon>Dicranidae</taxon>
        <taxon>Pseudoditrichales</taxon>
        <taxon>Ditrichaceae</taxon>
        <taxon>Ceratodon</taxon>
    </lineage>
</organism>
<comment type="subcellular location">
    <subcellularLocation>
        <location evidence="1 11">Plastid</location>
        <location evidence="1 11">Chloroplast</location>
    </subcellularLocation>
</comment>
<evidence type="ECO:0000256" key="4">
    <source>
        <dbReference type="ARBA" id="ARBA00022528"/>
    </source>
</evidence>
<evidence type="ECO:0000256" key="3">
    <source>
        <dbReference type="ARBA" id="ARBA00022516"/>
    </source>
</evidence>
<accession>A0A8T0ITG8</accession>
<dbReference type="GO" id="GO:0000036">
    <property type="term" value="F:acyl carrier activity"/>
    <property type="evidence" value="ECO:0007669"/>
    <property type="project" value="TreeGrafter"/>
</dbReference>
<sequence>MAGGSALAQQQQRGVCVGGVVAEGRGWRGERGGSGEVRLGLSSSWQGRRLQCGRRRAMEVVVRGSGSRATRAVTEEMQAECSAAEVQNGAYVLPAAVPSVSGNSPANEHIGYGEVFESNFYRERFVVRFSEVGDRKTMSLEGLASLMQEAACNHVLKVGYGAFAGTNGRVVTVTTRMHIEVDRYPVWRDLLEVDTWYCTEGRNAVRRDWTVKDVETGEIIAMATSTWVLMNMDTKAMVRINDQIRSEFAPWARDPPKWALSEDRIKASSARIPKINGDAEFSKTGLSPTERDLDMNQHVNNVKYISWTMESLPFEFRESHEIRKITLEYRREAQKGDTVESRAKAEPLIADGATFAGYTEEPSEERFVHVIRNQDGQEVNKGRTVWARLRK</sequence>
<evidence type="ECO:0000259" key="12">
    <source>
        <dbReference type="Pfam" id="PF01643"/>
    </source>
</evidence>
<dbReference type="InterPro" id="IPR049427">
    <property type="entry name" value="Acyl-ACP_TE_C"/>
</dbReference>
<protein>
    <recommendedName>
        <fullName evidence="11">Acyl-[acyl-carrier-protein] hydrolase</fullName>
        <ecNumber evidence="11">3.1.2.-</ecNumber>
    </recommendedName>
</protein>
<keyword evidence="8" id="KW-0809">Transit peptide</keyword>
<keyword evidence="3 11" id="KW-0444">Lipid biosynthesis</keyword>
<evidence type="ECO:0000256" key="6">
    <source>
        <dbReference type="ARBA" id="ARBA00022801"/>
    </source>
</evidence>
<dbReference type="InterPro" id="IPR002864">
    <property type="entry name" value="Acyl-ACP_thioesterase_NHD"/>
</dbReference>